<keyword evidence="1" id="KW-0472">Membrane</keyword>
<protein>
    <submittedName>
        <fullName evidence="2">Uncharacterized membrane protein YoaK, UPF0700 family</fullName>
    </submittedName>
</protein>
<evidence type="ECO:0000313" key="3">
    <source>
        <dbReference type="Proteomes" id="UP000184096"/>
    </source>
</evidence>
<feature type="transmembrane region" description="Helical" evidence="1">
    <location>
        <begin position="179"/>
        <end position="197"/>
    </location>
</feature>
<feature type="transmembrane region" description="Helical" evidence="1">
    <location>
        <begin position="12"/>
        <end position="36"/>
    </location>
</feature>
<feature type="transmembrane region" description="Helical" evidence="1">
    <location>
        <begin position="88"/>
        <end position="111"/>
    </location>
</feature>
<reference evidence="3" key="1">
    <citation type="submission" date="2016-11" db="EMBL/GenBank/DDBJ databases">
        <authorList>
            <person name="Varghese N."/>
            <person name="Submissions S."/>
        </authorList>
    </citation>
    <scope>NUCLEOTIDE SEQUENCE [LARGE SCALE GENOMIC DNA]</scope>
    <source>
        <strain evidence="3">GAS401</strain>
    </source>
</reference>
<evidence type="ECO:0000256" key="1">
    <source>
        <dbReference type="SAM" id="Phobius"/>
    </source>
</evidence>
<gene>
    <name evidence="2" type="ORF">SAMN05444170_5254</name>
</gene>
<name>A0A1M7UIE5_9BRAD</name>
<dbReference type="AlphaFoldDB" id="A0A1M7UIE5"/>
<dbReference type="InterPro" id="IPR010699">
    <property type="entry name" value="DUF1275"/>
</dbReference>
<dbReference type="OrthoDB" id="7676651at2"/>
<dbReference type="Proteomes" id="UP000184096">
    <property type="component" value="Chromosome I"/>
</dbReference>
<accession>A0A1M7UIE5</accession>
<feature type="transmembrane region" description="Helical" evidence="1">
    <location>
        <begin position="117"/>
        <end position="137"/>
    </location>
</feature>
<dbReference type="RefSeq" id="WP_072822274.1">
    <property type="nucleotide sequence ID" value="NZ_LT670849.1"/>
</dbReference>
<dbReference type="PANTHER" id="PTHR37314:SF5">
    <property type="entry name" value="SLR0142 PROTEIN"/>
    <property type="match status" value="1"/>
</dbReference>
<dbReference type="EMBL" id="LT670849">
    <property type="protein sequence ID" value="SHN82791.1"/>
    <property type="molecule type" value="Genomic_DNA"/>
</dbReference>
<keyword evidence="1" id="KW-1133">Transmembrane helix</keyword>
<evidence type="ECO:0000313" key="2">
    <source>
        <dbReference type="EMBL" id="SHN82791.1"/>
    </source>
</evidence>
<proteinExistence type="predicted"/>
<dbReference type="Pfam" id="PF06912">
    <property type="entry name" value="DUF1275"/>
    <property type="match status" value="1"/>
</dbReference>
<dbReference type="PANTHER" id="PTHR37314">
    <property type="entry name" value="SLR0142 PROTEIN"/>
    <property type="match status" value="1"/>
</dbReference>
<organism evidence="2 3">
    <name type="scientific">Bradyrhizobium erythrophlei</name>
    <dbReference type="NCBI Taxonomy" id="1437360"/>
    <lineage>
        <taxon>Bacteria</taxon>
        <taxon>Pseudomonadati</taxon>
        <taxon>Pseudomonadota</taxon>
        <taxon>Alphaproteobacteria</taxon>
        <taxon>Hyphomicrobiales</taxon>
        <taxon>Nitrobacteraceae</taxon>
        <taxon>Bradyrhizobium</taxon>
    </lineage>
</organism>
<keyword evidence="1" id="KW-0812">Transmembrane</keyword>
<feature type="transmembrane region" description="Helical" evidence="1">
    <location>
        <begin position="56"/>
        <end position="76"/>
    </location>
</feature>
<keyword evidence="3" id="KW-1185">Reference proteome</keyword>
<sequence>MAASISSRPALPLVLSFNAGFVDTAGFLALQGLFTAHVTGNFVTLGASLVLGTSGAIAKLLALPVFCVMVIGARWLGTLLSHHSTHPFVPLLVLKVLLLIAGSAMAIHFGPFHDGDSWQAIATGIVLVAAMAIQNAVHRVHLSSAPPSTLMTGTTTQVMLDIADVIYPREGAQVQTARLAQMATNVVVFAIGCGAAALLYARFSVWCFVVPPLVGALSLIIRLTEPKPAS</sequence>